<organism evidence="5 6">
    <name type="scientific">Sphaerobacter thermophilus (strain ATCC 49802 / DSM 20745 / KCCM 41009 / NCIMB 13125 / S 6022)</name>
    <dbReference type="NCBI Taxonomy" id="479434"/>
    <lineage>
        <taxon>Bacteria</taxon>
        <taxon>Pseudomonadati</taxon>
        <taxon>Thermomicrobiota</taxon>
        <taxon>Thermomicrobia</taxon>
        <taxon>Sphaerobacterales</taxon>
        <taxon>Sphaerobacterineae</taxon>
        <taxon>Sphaerobacteraceae</taxon>
        <taxon>Sphaerobacter</taxon>
    </lineage>
</organism>
<sequence>MARPRRNEQLRELEPAPAAGQIVHVDAVRRARQHLPDAATLDQTTALFAALGDPTRFRIIAALQVQELCVGDLAAAIGLSQSAVSHQLRALRDLGLVRSRREGRLVYYALDDEHVVTLVAQALDHVRHREEDAR</sequence>
<evidence type="ECO:0000313" key="6">
    <source>
        <dbReference type="Proteomes" id="UP000002027"/>
    </source>
</evidence>
<dbReference type="InterPro" id="IPR036388">
    <property type="entry name" value="WH-like_DNA-bd_sf"/>
</dbReference>
<proteinExistence type="predicted"/>
<dbReference type="CDD" id="cd00090">
    <property type="entry name" value="HTH_ARSR"/>
    <property type="match status" value="1"/>
</dbReference>
<dbReference type="InterPro" id="IPR018334">
    <property type="entry name" value="ArsR_HTH"/>
</dbReference>
<evidence type="ECO:0000256" key="1">
    <source>
        <dbReference type="ARBA" id="ARBA00023015"/>
    </source>
</evidence>
<evidence type="ECO:0000256" key="2">
    <source>
        <dbReference type="ARBA" id="ARBA00023125"/>
    </source>
</evidence>
<dbReference type="AlphaFoldDB" id="D1C9C0"/>
<evidence type="ECO:0000256" key="3">
    <source>
        <dbReference type="ARBA" id="ARBA00023163"/>
    </source>
</evidence>
<dbReference type="HOGENOM" id="CLU_097806_7_3_0"/>
<dbReference type="PRINTS" id="PR00778">
    <property type="entry name" value="HTHARSR"/>
</dbReference>
<reference evidence="5 6" key="2">
    <citation type="journal article" date="2010" name="Stand. Genomic Sci.">
        <title>Complete genome sequence of Desulfohalobium retbaense type strain (HR(100)).</title>
        <authorList>
            <person name="Spring S."/>
            <person name="Nolan M."/>
            <person name="Lapidus A."/>
            <person name="Glavina Del Rio T."/>
            <person name="Copeland A."/>
            <person name="Tice H."/>
            <person name="Cheng J.F."/>
            <person name="Lucas S."/>
            <person name="Land M."/>
            <person name="Chen F."/>
            <person name="Bruce D."/>
            <person name="Goodwin L."/>
            <person name="Pitluck S."/>
            <person name="Ivanova N."/>
            <person name="Mavromatis K."/>
            <person name="Mikhailova N."/>
            <person name="Pati A."/>
            <person name="Chen A."/>
            <person name="Palaniappan K."/>
            <person name="Hauser L."/>
            <person name="Chang Y.J."/>
            <person name="Jeffries C.D."/>
            <person name="Munk C."/>
            <person name="Kiss H."/>
            <person name="Chain P."/>
            <person name="Han C."/>
            <person name="Brettin T."/>
            <person name="Detter J.C."/>
            <person name="Schuler E."/>
            <person name="Goker M."/>
            <person name="Rohde M."/>
            <person name="Bristow J."/>
            <person name="Eisen J.A."/>
            <person name="Markowitz V."/>
            <person name="Hugenholtz P."/>
            <person name="Kyrpides N.C."/>
            <person name="Klenk H.P."/>
        </authorList>
    </citation>
    <scope>NUCLEOTIDE SEQUENCE [LARGE SCALE GENOMIC DNA]</scope>
    <source>
        <strain evidence="6">ATCC 49802 / DSM 20745 / S 6022</strain>
    </source>
</reference>
<dbReference type="eggNOG" id="COG0640">
    <property type="taxonomic scope" value="Bacteria"/>
</dbReference>
<dbReference type="RefSeq" id="WP_012873448.1">
    <property type="nucleotide sequence ID" value="NC_013524.1"/>
</dbReference>
<dbReference type="Pfam" id="PF01022">
    <property type="entry name" value="HTH_5"/>
    <property type="match status" value="1"/>
</dbReference>
<reference evidence="6" key="1">
    <citation type="submission" date="2009-11" db="EMBL/GenBank/DDBJ databases">
        <title>The complete chromosome 2 of Sphaerobacter thermophilus DSM 20745.</title>
        <authorList>
            <person name="Lucas S."/>
            <person name="Copeland A."/>
            <person name="Lapidus A."/>
            <person name="Glavina del Rio T."/>
            <person name="Dalin E."/>
            <person name="Tice H."/>
            <person name="Bruce D."/>
            <person name="Goodwin L."/>
            <person name="Pitluck S."/>
            <person name="Kyrpides N."/>
            <person name="Mavromatis K."/>
            <person name="Ivanova N."/>
            <person name="Mikhailova N."/>
            <person name="LaButti K.M."/>
            <person name="Clum A."/>
            <person name="Sun H.I."/>
            <person name="Brettin T."/>
            <person name="Detter J.C."/>
            <person name="Han C."/>
            <person name="Larimer F."/>
            <person name="Land M."/>
            <person name="Hauser L."/>
            <person name="Markowitz V."/>
            <person name="Cheng J.F."/>
            <person name="Hugenholtz P."/>
            <person name="Woyke T."/>
            <person name="Wu D."/>
            <person name="Steenblock K."/>
            <person name="Schneider S."/>
            <person name="Pukall R."/>
            <person name="Goeker M."/>
            <person name="Klenk H.P."/>
            <person name="Eisen J.A."/>
        </authorList>
    </citation>
    <scope>NUCLEOTIDE SEQUENCE [LARGE SCALE GENOMIC DNA]</scope>
    <source>
        <strain evidence="6">ATCC 49802 / DSM 20745 / S 6022</strain>
    </source>
</reference>
<dbReference type="OrthoDB" id="9794330at2"/>
<evidence type="ECO:0000259" key="4">
    <source>
        <dbReference type="PROSITE" id="PS50987"/>
    </source>
</evidence>
<protein>
    <submittedName>
        <fullName evidence="5">Transcriptional regulator, ArsR family</fullName>
    </submittedName>
</protein>
<dbReference type="PANTHER" id="PTHR43132">
    <property type="entry name" value="ARSENICAL RESISTANCE OPERON REPRESSOR ARSR-RELATED"/>
    <property type="match status" value="1"/>
</dbReference>
<dbReference type="SUPFAM" id="SSF46785">
    <property type="entry name" value="Winged helix' DNA-binding domain"/>
    <property type="match status" value="1"/>
</dbReference>
<dbReference type="InParanoid" id="D1C9C0"/>
<dbReference type="InterPro" id="IPR011991">
    <property type="entry name" value="ArsR-like_HTH"/>
</dbReference>
<gene>
    <name evidence="5" type="ordered locus">Sthe_3010</name>
</gene>
<dbReference type="InterPro" id="IPR001845">
    <property type="entry name" value="HTH_ArsR_DNA-bd_dom"/>
</dbReference>
<dbReference type="FunCoup" id="D1C9C0">
    <property type="interactions" value="215"/>
</dbReference>
<dbReference type="SMART" id="SM00418">
    <property type="entry name" value="HTH_ARSR"/>
    <property type="match status" value="1"/>
</dbReference>
<dbReference type="STRING" id="479434.Sthe_3010"/>
<evidence type="ECO:0000313" key="5">
    <source>
        <dbReference type="EMBL" id="ACZ40413.1"/>
    </source>
</evidence>
<keyword evidence="2" id="KW-0238">DNA-binding</keyword>
<dbReference type="PROSITE" id="PS00846">
    <property type="entry name" value="HTH_ARSR_1"/>
    <property type="match status" value="1"/>
</dbReference>
<dbReference type="Gene3D" id="1.10.10.10">
    <property type="entry name" value="Winged helix-like DNA-binding domain superfamily/Winged helix DNA-binding domain"/>
    <property type="match status" value="1"/>
</dbReference>
<feature type="domain" description="HTH arsR-type" evidence="4">
    <location>
        <begin position="36"/>
        <end position="130"/>
    </location>
</feature>
<dbReference type="GO" id="GO:0003700">
    <property type="term" value="F:DNA-binding transcription factor activity"/>
    <property type="evidence" value="ECO:0007669"/>
    <property type="project" value="InterPro"/>
</dbReference>
<keyword evidence="1" id="KW-0805">Transcription regulation</keyword>
<dbReference type="InterPro" id="IPR051011">
    <property type="entry name" value="Metal_resp_trans_reg"/>
</dbReference>
<dbReference type="KEGG" id="sti:Sthe_3010"/>
<name>D1C9C0_SPHTD</name>
<keyword evidence="3" id="KW-0804">Transcription</keyword>
<dbReference type="NCBIfam" id="NF033788">
    <property type="entry name" value="HTH_metalloreg"/>
    <property type="match status" value="1"/>
</dbReference>
<dbReference type="InterPro" id="IPR036390">
    <property type="entry name" value="WH_DNA-bd_sf"/>
</dbReference>
<accession>D1C9C0</accession>
<dbReference type="GO" id="GO:0003677">
    <property type="term" value="F:DNA binding"/>
    <property type="evidence" value="ECO:0007669"/>
    <property type="project" value="UniProtKB-KW"/>
</dbReference>
<dbReference type="PANTHER" id="PTHR43132:SF6">
    <property type="entry name" value="HTH-TYPE TRANSCRIPTIONAL REPRESSOR CZRA"/>
    <property type="match status" value="1"/>
</dbReference>
<keyword evidence="6" id="KW-1185">Reference proteome</keyword>
<dbReference type="PROSITE" id="PS50987">
    <property type="entry name" value="HTH_ARSR_2"/>
    <property type="match status" value="1"/>
</dbReference>
<dbReference type="Proteomes" id="UP000002027">
    <property type="component" value="Chromosome 2"/>
</dbReference>
<dbReference type="EMBL" id="CP001824">
    <property type="protein sequence ID" value="ACZ40413.1"/>
    <property type="molecule type" value="Genomic_DNA"/>
</dbReference>